<name>I0HD77_ACTM4</name>
<accession>I0HD77</accession>
<dbReference type="HOGENOM" id="CLU_936684_0_0_11"/>
<dbReference type="eggNOG" id="ENOG5032075">
    <property type="taxonomic scope" value="Bacteria"/>
</dbReference>
<dbReference type="PATRIC" id="fig|512565.3.peg.5741"/>
<dbReference type="STRING" id="512565.AMIS_57440"/>
<dbReference type="RefSeq" id="WP_014445852.1">
    <property type="nucleotide sequence ID" value="NC_017093.1"/>
</dbReference>
<gene>
    <name evidence="1" type="ordered locus">AMIS_57440</name>
</gene>
<sequence>MAGGPSRRPPDSFVAVISRVAGVMHDGSTGMGMTGTGAEVTPMSQSNHIPADGTELVIRAVGPATDGGRLPLSELARLSGGLQASLERIALSISGNTSRLGRRPRDIVDAVRLDVVGFQPGSAVLRVARTGQHSLDDLLTRSLDALEAGLTSLRRDPRTLPPHFTPQVINGIRDLTGGISASNVTRIEFRRSGEIRFTLDEALQRAVRAVQPETIQQMVTVVGRLHMGDFSPAGLRCRIDSYASSVLCDFTPDLRDAVLDAMDQMVMAEGAGEFDPNGSSVHVLHLTGLETLDSAQPRSLEALAREQHVGPVHSIDEFTVPGMDDVDDFLAALRSARQGD</sequence>
<evidence type="ECO:0000313" key="1">
    <source>
        <dbReference type="EMBL" id="BAL90964.1"/>
    </source>
</evidence>
<dbReference type="KEGG" id="ams:AMIS_57440"/>
<keyword evidence="2" id="KW-1185">Reference proteome</keyword>
<protein>
    <submittedName>
        <fullName evidence="1">Uncharacterized protein</fullName>
    </submittedName>
</protein>
<reference evidence="1 2" key="1">
    <citation type="submission" date="2012-02" db="EMBL/GenBank/DDBJ databases">
        <title>Complete genome sequence of Actinoplanes missouriensis 431 (= NBRC 102363).</title>
        <authorList>
            <person name="Ohnishi Y."/>
            <person name="Ishikawa J."/>
            <person name="Sekine M."/>
            <person name="Hosoyama A."/>
            <person name="Harada T."/>
            <person name="Narita H."/>
            <person name="Hata T."/>
            <person name="Konno Y."/>
            <person name="Tutikane K."/>
            <person name="Fujita N."/>
            <person name="Horinouchi S."/>
            <person name="Hayakawa M."/>
        </authorList>
    </citation>
    <scope>NUCLEOTIDE SEQUENCE [LARGE SCALE GENOMIC DNA]</scope>
    <source>
        <strain evidence="2">ATCC 14538 / DSM 43046 / CBS 188.64 / JCM 3121 / NBRC 102363 / NCIMB 12654 / NRRL B-3342 / UNCC 431</strain>
    </source>
</reference>
<evidence type="ECO:0000313" key="2">
    <source>
        <dbReference type="Proteomes" id="UP000007882"/>
    </source>
</evidence>
<dbReference type="EMBL" id="AP012319">
    <property type="protein sequence ID" value="BAL90964.1"/>
    <property type="molecule type" value="Genomic_DNA"/>
</dbReference>
<organism evidence="1 2">
    <name type="scientific">Actinoplanes missouriensis (strain ATCC 14538 / DSM 43046 / CBS 188.64 / JCM 3121 / NBRC 102363 / NCIMB 12654 / NRRL B-3342 / UNCC 431)</name>
    <dbReference type="NCBI Taxonomy" id="512565"/>
    <lineage>
        <taxon>Bacteria</taxon>
        <taxon>Bacillati</taxon>
        <taxon>Actinomycetota</taxon>
        <taxon>Actinomycetes</taxon>
        <taxon>Micromonosporales</taxon>
        <taxon>Micromonosporaceae</taxon>
        <taxon>Actinoplanes</taxon>
    </lineage>
</organism>
<proteinExistence type="predicted"/>
<dbReference type="AlphaFoldDB" id="I0HD77"/>
<dbReference type="Proteomes" id="UP000007882">
    <property type="component" value="Chromosome"/>
</dbReference>